<protein>
    <submittedName>
        <fullName evidence="4">Rme1 protein</fullName>
    </submittedName>
</protein>
<proteinExistence type="predicted"/>
<feature type="region of interest" description="Disordered" evidence="2">
    <location>
        <begin position="123"/>
        <end position="178"/>
    </location>
</feature>
<organism evidence="4 5">
    <name type="scientific">Starmerella bacillaris</name>
    <name type="common">Yeast</name>
    <name type="synonym">Candida zemplinina</name>
    <dbReference type="NCBI Taxonomy" id="1247836"/>
    <lineage>
        <taxon>Eukaryota</taxon>
        <taxon>Fungi</taxon>
        <taxon>Dikarya</taxon>
        <taxon>Ascomycota</taxon>
        <taxon>Saccharomycotina</taxon>
        <taxon>Dipodascomycetes</taxon>
        <taxon>Dipodascales</taxon>
        <taxon>Trichomonascaceae</taxon>
        <taxon>Starmerella</taxon>
    </lineage>
</organism>
<dbReference type="Gene3D" id="3.30.160.60">
    <property type="entry name" value="Classic Zinc Finger"/>
    <property type="match status" value="1"/>
</dbReference>
<dbReference type="PROSITE" id="PS50157">
    <property type="entry name" value="ZINC_FINGER_C2H2_2"/>
    <property type="match status" value="1"/>
</dbReference>
<keyword evidence="1" id="KW-0863">Zinc-finger</keyword>
<evidence type="ECO:0000313" key="5">
    <source>
        <dbReference type="Proteomes" id="UP001362899"/>
    </source>
</evidence>
<evidence type="ECO:0000259" key="3">
    <source>
        <dbReference type="PROSITE" id="PS50157"/>
    </source>
</evidence>
<feature type="domain" description="C2H2-type" evidence="3">
    <location>
        <begin position="352"/>
        <end position="382"/>
    </location>
</feature>
<feature type="compositionally biased region" description="Low complexity" evidence="2">
    <location>
        <begin position="164"/>
        <end position="178"/>
    </location>
</feature>
<feature type="compositionally biased region" description="Basic and acidic residues" evidence="2">
    <location>
        <begin position="501"/>
        <end position="513"/>
    </location>
</feature>
<feature type="region of interest" description="Disordered" evidence="2">
    <location>
        <begin position="375"/>
        <end position="623"/>
    </location>
</feature>
<feature type="compositionally biased region" description="Basic and acidic residues" evidence="2">
    <location>
        <begin position="687"/>
        <end position="702"/>
    </location>
</feature>
<feature type="compositionally biased region" description="Polar residues" evidence="2">
    <location>
        <begin position="123"/>
        <end position="146"/>
    </location>
</feature>
<gene>
    <name evidence="4" type="ORF">DASB73_041190</name>
</gene>
<dbReference type="GO" id="GO:0008270">
    <property type="term" value="F:zinc ion binding"/>
    <property type="evidence" value="ECO:0007669"/>
    <property type="project" value="UniProtKB-KW"/>
</dbReference>
<feature type="compositionally biased region" description="Basic and acidic residues" evidence="2">
    <location>
        <begin position="522"/>
        <end position="553"/>
    </location>
</feature>
<evidence type="ECO:0000313" key="4">
    <source>
        <dbReference type="EMBL" id="GMM53156.1"/>
    </source>
</evidence>
<dbReference type="AlphaFoldDB" id="A0AAV5RRB4"/>
<feature type="compositionally biased region" description="Basic and acidic residues" evidence="2">
    <location>
        <begin position="426"/>
        <end position="437"/>
    </location>
</feature>
<feature type="compositionally biased region" description="Polar residues" evidence="2">
    <location>
        <begin position="470"/>
        <end position="485"/>
    </location>
</feature>
<feature type="compositionally biased region" description="Polar residues" evidence="2">
    <location>
        <begin position="398"/>
        <end position="407"/>
    </location>
</feature>
<reference evidence="4 5" key="1">
    <citation type="journal article" date="2023" name="Elife">
        <title>Identification of key yeast species and microbe-microbe interactions impacting larval growth of Drosophila in the wild.</title>
        <authorList>
            <person name="Mure A."/>
            <person name="Sugiura Y."/>
            <person name="Maeda R."/>
            <person name="Honda K."/>
            <person name="Sakurai N."/>
            <person name="Takahashi Y."/>
            <person name="Watada M."/>
            <person name="Katoh T."/>
            <person name="Gotoh A."/>
            <person name="Gotoh Y."/>
            <person name="Taniguchi I."/>
            <person name="Nakamura K."/>
            <person name="Hayashi T."/>
            <person name="Katayama T."/>
            <person name="Uemura T."/>
            <person name="Hattori Y."/>
        </authorList>
    </citation>
    <scope>NUCLEOTIDE SEQUENCE [LARGE SCALE GENOMIC DNA]</scope>
    <source>
        <strain evidence="4 5">SB-73</strain>
    </source>
</reference>
<dbReference type="EMBL" id="BTGC01000008">
    <property type="protein sequence ID" value="GMM53156.1"/>
    <property type="molecule type" value="Genomic_DNA"/>
</dbReference>
<keyword evidence="1" id="KW-0862">Zinc</keyword>
<feature type="compositionally biased region" description="Low complexity" evidence="2">
    <location>
        <begin position="414"/>
        <end position="425"/>
    </location>
</feature>
<evidence type="ECO:0000256" key="1">
    <source>
        <dbReference type="PROSITE-ProRule" id="PRU00042"/>
    </source>
</evidence>
<comment type="caution">
    <text evidence="4">The sequence shown here is derived from an EMBL/GenBank/DDBJ whole genome shotgun (WGS) entry which is preliminary data.</text>
</comment>
<accession>A0AAV5RRB4</accession>
<dbReference type="Proteomes" id="UP001362899">
    <property type="component" value="Unassembled WGS sequence"/>
</dbReference>
<evidence type="ECO:0000256" key="2">
    <source>
        <dbReference type="SAM" id="MobiDB-lite"/>
    </source>
</evidence>
<feature type="region of interest" description="Disordered" evidence="2">
    <location>
        <begin position="1"/>
        <end position="93"/>
    </location>
</feature>
<dbReference type="InterPro" id="IPR013087">
    <property type="entry name" value="Znf_C2H2_type"/>
</dbReference>
<feature type="compositionally biased region" description="Polar residues" evidence="2">
    <location>
        <begin position="22"/>
        <end position="37"/>
    </location>
</feature>
<sequence>MSSTENDTIRKSATVPAVVMPPSNQRESSKPHTNSAYTTDDVVETDDEKDGDNTDDESICRTDEAYLPVKAGSKRFLPQEPPLTSHTPPQMRLGMPSALSNTSGPTLKSIKPDMFTQIVQNKSESPATVPDSVTQSFGPTNPQGFDNTPGFESAQNSKGVVESNNTPNNAPATAGTAPANAQSRVSLALLLEASAAAAKAEEYAADSMDPDLQRIRRAKMAETDRYIAETIHRVQTTPRMERDIPMKPIDRRSLHIFHKPPIGWSRYNAIVQDPVLNGECQRLVRGTQGCGRECDAKFSTLITFAKHIDEVHNITFRPFLCPHERCPWAIIGFHERSECTRHIRTKHYKAMYACGYHGCQKVYNRSDAFRRHVRQAHANPTSRYNRISKLASPKLNDQKSLADTSVASPRESLDNSNSDVGSSASDSEKDSAGKDKPEGEDDNQTESKTSEVLIEEESTSIRSHDDVQAQVGSNDSVNTNSTNGDSNEEHSNTDNIYTNKTDNHPELQSHETDNETENETENENKKGAENDHGNKATEQVKNDNEDNHGKAVDENNSDAVNRNEDIISENADRNPSSSEYRRNSAKNGAGIISELDATEDELDIVETTKEGEPSNSKSTELNTEIASSHILNESNEIQQQITAPTVHSIDNLQHQHPHLHDHMVHDHENIQQQPLNEKKPQFSPLRDLNRTENDNFETKKDIVSTATDPSTHRPLIKHDIR</sequence>
<dbReference type="SMART" id="SM00355">
    <property type="entry name" value="ZnF_C2H2"/>
    <property type="match status" value="3"/>
</dbReference>
<name>A0AAV5RRB4_STABA</name>
<keyword evidence="1" id="KW-0479">Metal-binding</keyword>
<feature type="region of interest" description="Disordered" evidence="2">
    <location>
        <begin position="668"/>
        <end position="721"/>
    </location>
</feature>
<feature type="compositionally biased region" description="Acidic residues" evidence="2">
    <location>
        <begin position="41"/>
        <end position="57"/>
    </location>
</feature>
<feature type="compositionally biased region" description="Polar residues" evidence="2">
    <location>
        <begin position="613"/>
        <end position="623"/>
    </location>
</feature>
<keyword evidence="5" id="KW-1185">Reference proteome</keyword>
<dbReference type="PROSITE" id="PS00028">
    <property type="entry name" value="ZINC_FINGER_C2H2_1"/>
    <property type="match status" value="2"/>
</dbReference>